<dbReference type="InterPro" id="IPR051450">
    <property type="entry name" value="Gfo/Idh/MocA_Oxidoreductases"/>
</dbReference>
<evidence type="ECO:0000313" key="4">
    <source>
        <dbReference type="Proteomes" id="UP000186165"/>
    </source>
</evidence>
<dbReference type="InterPro" id="IPR000683">
    <property type="entry name" value="Gfo/Idh/MocA-like_OxRdtase_N"/>
</dbReference>
<dbReference type="SUPFAM" id="SSF51735">
    <property type="entry name" value="NAD(P)-binding Rossmann-fold domains"/>
    <property type="match status" value="1"/>
</dbReference>
<dbReference type="Pfam" id="PF01408">
    <property type="entry name" value="GFO_IDH_MocA"/>
    <property type="match status" value="1"/>
</dbReference>
<gene>
    <name evidence="3" type="ORF">HSR6_0629</name>
</gene>
<organism evidence="3 4">
    <name type="scientific">Halodesulfurarchaeum formicicum</name>
    <dbReference type="NCBI Taxonomy" id="1873524"/>
    <lineage>
        <taxon>Archaea</taxon>
        <taxon>Methanobacteriati</taxon>
        <taxon>Methanobacteriota</taxon>
        <taxon>Stenosarchaea group</taxon>
        <taxon>Halobacteria</taxon>
        <taxon>Halobacteriales</taxon>
        <taxon>Halobacteriaceae</taxon>
        <taxon>Halodesulfurarchaeum</taxon>
    </lineage>
</organism>
<dbReference type="InterPro" id="IPR055170">
    <property type="entry name" value="GFO_IDH_MocA-like_dom"/>
</dbReference>
<dbReference type="Proteomes" id="UP000186165">
    <property type="component" value="Chromosome"/>
</dbReference>
<dbReference type="Pfam" id="PF22725">
    <property type="entry name" value="GFO_IDH_MocA_C3"/>
    <property type="match status" value="1"/>
</dbReference>
<dbReference type="KEGG" id="hhsr:HSR6_0629"/>
<dbReference type="GO" id="GO:0000166">
    <property type="term" value="F:nucleotide binding"/>
    <property type="evidence" value="ECO:0007669"/>
    <property type="project" value="InterPro"/>
</dbReference>
<dbReference type="AlphaFoldDB" id="A0A1J1ABY1"/>
<keyword evidence="4" id="KW-1185">Reference proteome</keyword>
<dbReference type="InterPro" id="IPR036291">
    <property type="entry name" value="NAD(P)-bd_dom_sf"/>
</dbReference>
<accession>A0A1J1ABY1</accession>
<sequence>MDRDELLEAVDVASVAVPTPHHYEAVAACIDHGVDVLVEKPFVDDLERGRELAARAREAGVTLQVGHIERFNPATQVLVEMVPDLDVVAIEIDRLGPPLDRDNEDNVVMDLMIHDLDILLSLIDDDVTSLSAVAHDDRHATAQFKFENDSVATLTASRVTQQKIRQLSLTALSCRVNVDFISQSVEIHRRSFPEYVEADGDIRHRHESVVERPIVETGEPLKAELASFVEAAETGTEPVVTPEAALEVLALLQEIEADALEEPQTVAP</sequence>
<feature type="domain" description="Gfo/Idh/MocA-like oxidoreductase N-terminal" evidence="1">
    <location>
        <begin position="4"/>
        <end position="67"/>
    </location>
</feature>
<dbReference type="PANTHER" id="PTHR43377:SF1">
    <property type="entry name" value="BILIVERDIN REDUCTASE A"/>
    <property type="match status" value="1"/>
</dbReference>
<dbReference type="EMBL" id="CP016804">
    <property type="protein sequence ID" value="APE95089.1"/>
    <property type="molecule type" value="Genomic_DNA"/>
</dbReference>
<evidence type="ECO:0000313" key="3">
    <source>
        <dbReference type="EMBL" id="APE95089.1"/>
    </source>
</evidence>
<reference evidence="4" key="1">
    <citation type="submission" date="2016-08" db="EMBL/GenBank/DDBJ databases">
        <title>Discovery of first anaerobic lithoheterotrophic haloarchae widely represented in hypersaline habitats.</title>
        <authorList>
            <person name="Sorokin D.Y."/>
            <person name="Kublanov I.V."/>
            <person name="Roman P."/>
            <person name="Sinninghe Damste J.S."/>
            <person name="Golyshin P.N."/>
            <person name="Rojo D."/>
            <person name="Ciordia S."/>
            <person name="Mena Md.C."/>
            <person name="Ferrer M."/>
            <person name="Smedile F."/>
            <person name="Messina E."/>
            <person name="La Cono V."/>
            <person name="Yakimov M.M."/>
        </authorList>
    </citation>
    <scope>NUCLEOTIDE SEQUENCE [LARGE SCALE GENOMIC DNA]</scope>
    <source>
        <strain evidence="4">HSR6</strain>
    </source>
</reference>
<feature type="domain" description="GFO/IDH/MocA-like oxidoreductase" evidence="2">
    <location>
        <begin position="100"/>
        <end position="163"/>
    </location>
</feature>
<dbReference type="Gene3D" id="3.30.360.10">
    <property type="entry name" value="Dihydrodipicolinate Reductase, domain 2"/>
    <property type="match status" value="1"/>
</dbReference>
<evidence type="ECO:0000259" key="1">
    <source>
        <dbReference type="Pfam" id="PF01408"/>
    </source>
</evidence>
<dbReference type="SUPFAM" id="SSF55347">
    <property type="entry name" value="Glyceraldehyde-3-phosphate dehydrogenase-like, C-terminal domain"/>
    <property type="match status" value="1"/>
</dbReference>
<name>A0A1J1ABY1_9EURY</name>
<proteinExistence type="predicted"/>
<protein>
    <submittedName>
        <fullName evidence="3">Oxidoreductase</fullName>
    </submittedName>
</protein>
<evidence type="ECO:0000259" key="2">
    <source>
        <dbReference type="Pfam" id="PF22725"/>
    </source>
</evidence>
<dbReference type="PANTHER" id="PTHR43377">
    <property type="entry name" value="BILIVERDIN REDUCTASE A"/>
    <property type="match status" value="1"/>
</dbReference>
<dbReference type="Gene3D" id="3.40.50.720">
    <property type="entry name" value="NAD(P)-binding Rossmann-like Domain"/>
    <property type="match status" value="1"/>
</dbReference>